<dbReference type="InterPro" id="IPR015058">
    <property type="entry name" value="DUF1878"/>
</dbReference>
<dbReference type="EMBL" id="JAGGKX010000004">
    <property type="protein sequence ID" value="MBP1968979.1"/>
    <property type="molecule type" value="Genomic_DNA"/>
</dbReference>
<dbReference type="Gene3D" id="1.10.3750.10">
    <property type="entry name" value="YhaI-like"/>
    <property type="match status" value="1"/>
</dbReference>
<evidence type="ECO:0000313" key="2">
    <source>
        <dbReference type="Proteomes" id="UP001519345"/>
    </source>
</evidence>
<organism evidence="1 2">
    <name type="scientific">Virgibacillus natechei</name>
    <dbReference type="NCBI Taxonomy" id="1216297"/>
    <lineage>
        <taxon>Bacteria</taxon>
        <taxon>Bacillati</taxon>
        <taxon>Bacillota</taxon>
        <taxon>Bacilli</taxon>
        <taxon>Bacillales</taxon>
        <taxon>Bacillaceae</taxon>
        <taxon>Virgibacillus</taxon>
    </lineage>
</organism>
<protein>
    <recommendedName>
        <fullName evidence="3">DUF1878 family protein</fullName>
    </recommendedName>
</protein>
<dbReference type="InterPro" id="IPR035945">
    <property type="entry name" value="YhaI-like_sf"/>
</dbReference>
<dbReference type="Proteomes" id="UP001519345">
    <property type="component" value="Unassembled WGS sequence"/>
</dbReference>
<reference evidence="1 2" key="1">
    <citation type="submission" date="2021-03" db="EMBL/GenBank/DDBJ databases">
        <title>Genomic Encyclopedia of Type Strains, Phase IV (KMG-IV): sequencing the most valuable type-strain genomes for metagenomic binning, comparative biology and taxonomic classification.</title>
        <authorList>
            <person name="Goeker M."/>
        </authorList>
    </citation>
    <scope>NUCLEOTIDE SEQUENCE [LARGE SCALE GENOMIC DNA]</scope>
    <source>
        <strain evidence="1 2">DSM 25609</strain>
    </source>
</reference>
<accession>A0ABS4IG24</accession>
<dbReference type="SUPFAM" id="SSF109915">
    <property type="entry name" value="Hypothetical protein YhaI"/>
    <property type="match status" value="1"/>
</dbReference>
<evidence type="ECO:0008006" key="3">
    <source>
        <dbReference type="Google" id="ProtNLM"/>
    </source>
</evidence>
<proteinExistence type="predicted"/>
<comment type="caution">
    <text evidence="1">The sequence shown here is derived from an EMBL/GenBank/DDBJ whole genome shotgun (WGS) entry which is preliminary data.</text>
</comment>
<name>A0ABS4IG24_9BACI</name>
<gene>
    <name evidence="1" type="ORF">J2Z83_001082</name>
</gene>
<dbReference type="Pfam" id="PF08963">
    <property type="entry name" value="DUF1878"/>
    <property type="match status" value="1"/>
</dbReference>
<sequence length="118" mass="13938">MKTLNNNDTTSFHLQLLSKIMDMNEYPFINLIIENDITYKEFEELMHLLQKLDAQYNIQKEEGFLDFTSLLVQFAGMLTEKLDPNNTIYALKKEGYFPSLITAFTSIIEYEEIRGKRR</sequence>
<dbReference type="RefSeq" id="WP_245301486.1">
    <property type="nucleotide sequence ID" value="NZ_CP110224.1"/>
</dbReference>
<keyword evidence="2" id="KW-1185">Reference proteome</keyword>
<evidence type="ECO:0000313" key="1">
    <source>
        <dbReference type="EMBL" id="MBP1968979.1"/>
    </source>
</evidence>